<gene>
    <name evidence="3" type="ORF">C1I63_10410</name>
</gene>
<feature type="transmembrane region" description="Helical" evidence="1">
    <location>
        <begin position="38"/>
        <end position="54"/>
    </location>
</feature>
<organism evidence="3 4">
    <name type="scientific">Rathayibacter caricis DSM 15933</name>
    <dbReference type="NCBI Taxonomy" id="1328867"/>
    <lineage>
        <taxon>Bacteria</taxon>
        <taxon>Bacillati</taxon>
        <taxon>Actinomycetota</taxon>
        <taxon>Actinomycetes</taxon>
        <taxon>Micrococcales</taxon>
        <taxon>Microbacteriaceae</taxon>
        <taxon>Rathayibacter</taxon>
    </lineage>
</organism>
<accession>A0A2T4UUK5</accession>
<sequence>MVGQIMKQARNNEDASVSEDDDEVDVAVVGNRMNSFDALRVTGALLVIYGHSFVLRGRTAPRLGEIPLHTLGVMIFFCISGYLITQSAQRSRSWWTYLRNRLLRIIPGLAVVVLVSAFVIGPLLTSLSASSYFSSTATWTYLQNLVLVGRYDLPGVFQDDVHARSAANGSLWTIGVEFLCYIGVLIVSLMPRRWYLPATIAAGCGLLALAAAVPGSSETATLCALFAAASLVARAPSVIEVRPSVALAAGVALVSLSMLAGASPILLVLGLPLLVLTVGRSDLPLVRDAARFGDLSYGLYLWGYPVQQVILTLIGVQATALNFAIVTGVTALLAVASWWLIERPALRFKARPVRNLTRDTLPAQ</sequence>
<feature type="transmembrane region" description="Helical" evidence="1">
    <location>
        <begin position="105"/>
        <end position="124"/>
    </location>
</feature>
<dbReference type="RefSeq" id="WP_107574720.1">
    <property type="nucleotide sequence ID" value="NZ_PZPL01000001.1"/>
</dbReference>
<comment type="caution">
    <text evidence="3">The sequence shown here is derived from an EMBL/GenBank/DDBJ whole genome shotgun (WGS) entry which is preliminary data.</text>
</comment>
<dbReference type="Proteomes" id="UP000241085">
    <property type="component" value="Unassembled WGS sequence"/>
</dbReference>
<proteinExistence type="predicted"/>
<keyword evidence="1" id="KW-1133">Transmembrane helix</keyword>
<evidence type="ECO:0000313" key="4">
    <source>
        <dbReference type="Proteomes" id="UP000241085"/>
    </source>
</evidence>
<feature type="transmembrane region" description="Helical" evidence="1">
    <location>
        <begin position="194"/>
        <end position="213"/>
    </location>
</feature>
<keyword evidence="1" id="KW-0472">Membrane</keyword>
<dbReference type="InterPro" id="IPR050879">
    <property type="entry name" value="Acyltransferase_3"/>
</dbReference>
<dbReference type="InterPro" id="IPR002656">
    <property type="entry name" value="Acyl_transf_3_dom"/>
</dbReference>
<evidence type="ECO:0000259" key="2">
    <source>
        <dbReference type="Pfam" id="PF01757"/>
    </source>
</evidence>
<dbReference type="AlphaFoldDB" id="A0A2T4UUK5"/>
<keyword evidence="1" id="KW-0812">Transmembrane</keyword>
<dbReference type="EMBL" id="PZPL01000001">
    <property type="protein sequence ID" value="PTL73220.1"/>
    <property type="molecule type" value="Genomic_DNA"/>
</dbReference>
<dbReference type="Pfam" id="PF01757">
    <property type="entry name" value="Acyl_transf_3"/>
    <property type="match status" value="1"/>
</dbReference>
<keyword evidence="3" id="KW-0012">Acyltransferase</keyword>
<dbReference type="GO" id="GO:0016747">
    <property type="term" value="F:acyltransferase activity, transferring groups other than amino-acyl groups"/>
    <property type="evidence" value="ECO:0007669"/>
    <property type="project" value="InterPro"/>
</dbReference>
<feature type="transmembrane region" description="Helical" evidence="1">
    <location>
        <begin position="169"/>
        <end position="187"/>
    </location>
</feature>
<feature type="transmembrane region" description="Helical" evidence="1">
    <location>
        <begin position="66"/>
        <end position="84"/>
    </location>
</feature>
<keyword evidence="4" id="KW-1185">Reference proteome</keyword>
<dbReference type="PANTHER" id="PTHR23028">
    <property type="entry name" value="ACETYLTRANSFERASE"/>
    <property type="match status" value="1"/>
</dbReference>
<feature type="domain" description="Acyltransferase 3" evidence="2">
    <location>
        <begin position="34"/>
        <end position="338"/>
    </location>
</feature>
<evidence type="ECO:0000313" key="3">
    <source>
        <dbReference type="EMBL" id="PTL73220.1"/>
    </source>
</evidence>
<name>A0A2T4UUK5_9MICO</name>
<protein>
    <submittedName>
        <fullName evidence="3">Acyltransferase</fullName>
    </submittedName>
</protein>
<evidence type="ECO:0000256" key="1">
    <source>
        <dbReference type="SAM" id="Phobius"/>
    </source>
</evidence>
<feature type="transmembrane region" description="Helical" evidence="1">
    <location>
        <begin position="309"/>
        <end position="341"/>
    </location>
</feature>
<reference evidence="3 4" key="1">
    <citation type="submission" date="2018-03" db="EMBL/GenBank/DDBJ databases">
        <title>Bacteriophage NCPPB3778 and a type I-E CRISPR drive the evolution of the US Biological Select Agent, Rathayibacter toxicus.</title>
        <authorList>
            <person name="Davis E.W.II."/>
            <person name="Tabima J.F."/>
            <person name="Weisberg A.J."/>
            <person name="Dantas Lopes L."/>
            <person name="Wiseman M.S."/>
            <person name="Wiseman M.S."/>
            <person name="Pupko T."/>
            <person name="Belcher M.S."/>
            <person name="Sechler A.J."/>
            <person name="Tancos M.A."/>
            <person name="Schroeder B.K."/>
            <person name="Murray T.D."/>
            <person name="Luster D.G."/>
            <person name="Schneider W.L."/>
            <person name="Rogers E."/>
            <person name="Andreote F.D."/>
            <person name="Grunwald N.J."/>
            <person name="Putnam M.L."/>
            <person name="Chang J.H."/>
        </authorList>
    </citation>
    <scope>NUCLEOTIDE SEQUENCE [LARGE SCALE GENOMIC DNA]</scope>
    <source>
        <strain evidence="3 4">DSM 15933</strain>
    </source>
</reference>
<keyword evidence="3" id="KW-0808">Transferase</keyword>
<feature type="transmembrane region" description="Helical" evidence="1">
    <location>
        <begin position="246"/>
        <end position="275"/>
    </location>
</feature>